<dbReference type="EMBL" id="LUTY01000616">
    <property type="protein sequence ID" value="OAD22994.1"/>
    <property type="molecule type" value="Genomic_DNA"/>
</dbReference>
<organism evidence="1 2">
    <name type="scientific">Candidatus Thiomargarita nelsonii</name>
    <dbReference type="NCBI Taxonomy" id="1003181"/>
    <lineage>
        <taxon>Bacteria</taxon>
        <taxon>Pseudomonadati</taxon>
        <taxon>Pseudomonadota</taxon>
        <taxon>Gammaproteobacteria</taxon>
        <taxon>Thiotrichales</taxon>
        <taxon>Thiotrichaceae</taxon>
        <taxon>Thiomargarita</taxon>
    </lineage>
</organism>
<proteinExistence type="predicted"/>
<protein>
    <submittedName>
        <fullName evidence="1">Uncharacterized protein</fullName>
    </submittedName>
</protein>
<evidence type="ECO:0000313" key="1">
    <source>
        <dbReference type="EMBL" id="OAD22994.1"/>
    </source>
</evidence>
<sequence>MFIDKHLTVFDFGDFGIGNPLNMAMTHFGFQHALRIANPPQSQMTDIRLTGDISHRHFITTFRPTQGGINNHRIFIGRTKTTRALNSPNNHWTRIIQQLLIPFISLFCMVYGANRMSKTIKRSGTLHLLKSQLRPCGNDQVIVINSFPICQHYTIFISIDLASRLSNEINSFAFQCRLNGKGNVLALTPTYTNPRIRRDKLKIL</sequence>
<reference evidence="1 2" key="1">
    <citation type="submission" date="2016-05" db="EMBL/GenBank/DDBJ databases">
        <title>Single-cell genome of chain-forming Candidatus Thiomargarita nelsonii and comparison to other large sulfur-oxidizing bacteria.</title>
        <authorList>
            <person name="Winkel M."/>
            <person name="Salman V."/>
            <person name="Woyke T."/>
            <person name="Schulz-Vogt H."/>
            <person name="Richter M."/>
            <person name="Flood B."/>
            <person name="Bailey J."/>
            <person name="Amann R."/>
            <person name="Mussmann M."/>
        </authorList>
    </citation>
    <scope>NUCLEOTIDE SEQUENCE [LARGE SCALE GENOMIC DNA]</scope>
    <source>
        <strain evidence="1 2">THI036</strain>
    </source>
</reference>
<comment type="caution">
    <text evidence="1">The sequence shown here is derived from an EMBL/GenBank/DDBJ whole genome shotgun (WGS) entry which is preliminary data.</text>
</comment>
<name>A0A176S4X8_9GAMM</name>
<dbReference type="AlphaFoldDB" id="A0A176S4X8"/>
<accession>A0A176S4X8</accession>
<evidence type="ECO:0000313" key="2">
    <source>
        <dbReference type="Proteomes" id="UP000076962"/>
    </source>
</evidence>
<keyword evidence="2" id="KW-1185">Reference proteome</keyword>
<gene>
    <name evidence="1" type="ORF">THIOM_001182</name>
</gene>
<dbReference type="Proteomes" id="UP000076962">
    <property type="component" value="Unassembled WGS sequence"/>
</dbReference>